<dbReference type="EMBL" id="JAHLDV010000002">
    <property type="protein sequence ID" value="MBU3158375.1"/>
    <property type="molecule type" value="Genomic_DNA"/>
</dbReference>
<dbReference type="RefSeq" id="WP_216145391.1">
    <property type="nucleotide sequence ID" value="NZ_JAHLDV010000002.1"/>
</dbReference>
<reference evidence="2 3" key="1">
    <citation type="submission" date="2021-06" db="EMBL/GenBank/DDBJ databases">
        <title>Clostridia strains as spoilage organisms.</title>
        <authorList>
            <person name="Wambui J."/>
            <person name="Stephan R."/>
            <person name="Stevens M.J.A."/>
        </authorList>
    </citation>
    <scope>NUCLEOTIDE SEQUENCE [LARGE SCALE GENOMIC DNA]</scope>
    <source>
        <strain evidence="2 3">DSM 14204</strain>
    </source>
</reference>
<evidence type="ECO:0000313" key="3">
    <source>
        <dbReference type="Proteomes" id="UP000776252"/>
    </source>
</evidence>
<evidence type="ECO:0000313" key="2">
    <source>
        <dbReference type="EMBL" id="MBU3158375.1"/>
    </source>
</evidence>
<protein>
    <recommendedName>
        <fullName evidence="4">WxL domain-containing protein</fullName>
    </recommendedName>
</protein>
<keyword evidence="1" id="KW-0732">Signal</keyword>
<organism evidence="2 3">
    <name type="scientific">Clostridium frigoris</name>
    <dbReference type="NCBI Taxonomy" id="205327"/>
    <lineage>
        <taxon>Bacteria</taxon>
        <taxon>Bacillati</taxon>
        <taxon>Bacillota</taxon>
        <taxon>Clostridia</taxon>
        <taxon>Eubacteriales</taxon>
        <taxon>Clostridiaceae</taxon>
        <taxon>Clostridium</taxon>
    </lineage>
</organism>
<evidence type="ECO:0000256" key="1">
    <source>
        <dbReference type="SAM" id="SignalP"/>
    </source>
</evidence>
<name>A0ABS6BN70_9CLOT</name>
<gene>
    <name evidence="2" type="ORF">KPL37_01135</name>
</gene>
<feature type="signal peptide" evidence="1">
    <location>
        <begin position="1"/>
        <end position="24"/>
    </location>
</feature>
<dbReference type="Proteomes" id="UP000776252">
    <property type="component" value="Unassembled WGS sequence"/>
</dbReference>
<evidence type="ECO:0008006" key="4">
    <source>
        <dbReference type="Google" id="ProtNLM"/>
    </source>
</evidence>
<feature type="chain" id="PRO_5045678688" description="WxL domain-containing protein" evidence="1">
    <location>
        <begin position="25"/>
        <end position="141"/>
    </location>
</feature>
<sequence length="141" mass="14791">MNLKSLLKTGALCTCLAITSSTFFSVVATSALTRNTPSYNLYVPRVGGNAYSNPAAKVSAESAVNNNTSNGGGKTLYSTIDFGTSNVSGEIKTTTGSRVIIPYNSGQNISGKSYRLMMETSVFEAATIQSQGTWSPDLAPK</sequence>
<comment type="caution">
    <text evidence="2">The sequence shown here is derived from an EMBL/GenBank/DDBJ whole genome shotgun (WGS) entry which is preliminary data.</text>
</comment>
<keyword evidence="3" id="KW-1185">Reference proteome</keyword>
<accession>A0ABS6BN70</accession>
<proteinExistence type="predicted"/>